<dbReference type="Proteomes" id="UP001642360">
    <property type="component" value="Unassembled WGS sequence"/>
</dbReference>
<sequence>MEAHHFCSSFSIPTSKIPSIPSQSSQIYRIPLGDRSLKLRQMRGSGQDGRGWSMVECAKRGSASEIERELKLKINSEDEEWMGIVERWRENCKERKGIVELMECLEREAIMGKDDGREPVDYNRRALIFDKSSRVFQALKESNTPHDS</sequence>
<dbReference type="PANTHER" id="PTHR37758:SF1">
    <property type="entry name" value="OS03G0334300 PROTEIN"/>
    <property type="match status" value="1"/>
</dbReference>
<protein>
    <submittedName>
        <fullName evidence="1">Uncharacterized protein</fullName>
    </submittedName>
</protein>
<dbReference type="AlphaFoldDB" id="A0ABC8QVS9"/>
<reference evidence="1 2" key="1">
    <citation type="submission" date="2024-02" db="EMBL/GenBank/DDBJ databases">
        <authorList>
            <person name="Vignale AGUSTIN F."/>
            <person name="Sosa J E."/>
            <person name="Modenutti C."/>
        </authorList>
    </citation>
    <scope>NUCLEOTIDE SEQUENCE [LARGE SCALE GENOMIC DNA]</scope>
</reference>
<keyword evidence="2" id="KW-1185">Reference proteome</keyword>
<evidence type="ECO:0000313" key="1">
    <source>
        <dbReference type="EMBL" id="CAK9136718.1"/>
    </source>
</evidence>
<organism evidence="1 2">
    <name type="scientific">Ilex paraguariensis</name>
    <name type="common">yerba mate</name>
    <dbReference type="NCBI Taxonomy" id="185542"/>
    <lineage>
        <taxon>Eukaryota</taxon>
        <taxon>Viridiplantae</taxon>
        <taxon>Streptophyta</taxon>
        <taxon>Embryophyta</taxon>
        <taxon>Tracheophyta</taxon>
        <taxon>Spermatophyta</taxon>
        <taxon>Magnoliopsida</taxon>
        <taxon>eudicotyledons</taxon>
        <taxon>Gunneridae</taxon>
        <taxon>Pentapetalae</taxon>
        <taxon>asterids</taxon>
        <taxon>campanulids</taxon>
        <taxon>Aquifoliales</taxon>
        <taxon>Aquifoliaceae</taxon>
        <taxon>Ilex</taxon>
    </lineage>
</organism>
<accession>A0ABC8QVS9</accession>
<comment type="caution">
    <text evidence="1">The sequence shown here is derived from an EMBL/GenBank/DDBJ whole genome shotgun (WGS) entry which is preliminary data.</text>
</comment>
<dbReference type="PANTHER" id="PTHR37758">
    <property type="entry name" value="OS03G0334300 PROTEIN"/>
    <property type="match status" value="1"/>
</dbReference>
<name>A0ABC8QVS9_9AQUA</name>
<evidence type="ECO:0000313" key="2">
    <source>
        <dbReference type="Proteomes" id="UP001642360"/>
    </source>
</evidence>
<proteinExistence type="predicted"/>
<gene>
    <name evidence="1" type="ORF">ILEXP_LOCUS3721</name>
</gene>
<dbReference type="EMBL" id="CAUOFW020000773">
    <property type="protein sequence ID" value="CAK9136718.1"/>
    <property type="molecule type" value="Genomic_DNA"/>
</dbReference>